<proteinExistence type="inferred from homology"/>
<dbReference type="GO" id="GO:0070212">
    <property type="term" value="P:protein poly-ADP-ribosylation"/>
    <property type="evidence" value="ECO:0007669"/>
    <property type="project" value="TreeGrafter"/>
</dbReference>
<evidence type="ECO:0000256" key="15">
    <source>
        <dbReference type="ARBA" id="ARBA00023242"/>
    </source>
</evidence>
<dbReference type="PANTHER" id="PTHR10459">
    <property type="entry name" value="DNA LIGASE"/>
    <property type="match status" value="1"/>
</dbReference>
<dbReference type="InterPro" id="IPR036616">
    <property type="entry name" value="Poly(ADP-ribose)pol_reg_dom_sf"/>
</dbReference>
<reference evidence="24" key="2">
    <citation type="submission" date="2025-09" db="UniProtKB">
        <authorList>
            <consortium name="Ensembl"/>
        </authorList>
    </citation>
    <scope>IDENTIFICATION</scope>
</reference>
<dbReference type="InterPro" id="IPR036930">
    <property type="entry name" value="WGR_dom_sf"/>
</dbReference>
<dbReference type="FunFam" id="3.90.228.10:FF:000002">
    <property type="entry name" value="Poly [ADP-ribose] polymerase"/>
    <property type="match status" value="1"/>
</dbReference>
<name>A0A8C7Z867_9TELE</name>
<dbReference type="SUPFAM" id="SSF117839">
    <property type="entry name" value="WWE domain"/>
    <property type="match status" value="1"/>
</dbReference>
<evidence type="ECO:0000256" key="17">
    <source>
        <dbReference type="ARBA" id="ARBA00033987"/>
    </source>
</evidence>
<dbReference type="CDD" id="cd08003">
    <property type="entry name" value="WGR_PARP2_like"/>
    <property type="match status" value="1"/>
</dbReference>
<evidence type="ECO:0000259" key="20">
    <source>
        <dbReference type="PROSITE" id="PS50918"/>
    </source>
</evidence>
<dbReference type="GO" id="GO:0005654">
    <property type="term" value="C:nucleoplasm"/>
    <property type="evidence" value="ECO:0007669"/>
    <property type="project" value="UniProtKB-ARBA"/>
</dbReference>
<dbReference type="GO" id="GO:0003677">
    <property type="term" value="F:DNA binding"/>
    <property type="evidence" value="ECO:0007669"/>
    <property type="project" value="UniProtKB-KW"/>
</dbReference>
<keyword evidence="4" id="KW-0021">Allosteric enzyme</keyword>
<organism evidence="24 25">
    <name type="scientific">Oryzias sinensis</name>
    <name type="common">Chinese medaka</name>
    <dbReference type="NCBI Taxonomy" id="183150"/>
    <lineage>
        <taxon>Eukaryota</taxon>
        <taxon>Metazoa</taxon>
        <taxon>Chordata</taxon>
        <taxon>Craniata</taxon>
        <taxon>Vertebrata</taxon>
        <taxon>Euteleostomi</taxon>
        <taxon>Actinopterygii</taxon>
        <taxon>Neopterygii</taxon>
        <taxon>Teleostei</taxon>
        <taxon>Neoteleostei</taxon>
        <taxon>Acanthomorphata</taxon>
        <taxon>Ovalentaria</taxon>
        <taxon>Atherinomorphae</taxon>
        <taxon>Beloniformes</taxon>
        <taxon>Adrianichthyidae</taxon>
        <taxon>Oryziinae</taxon>
        <taxon>Oryzias</taxon>
    </lineage>
</organism>
<keyword evidence="9" id="KW-0227">DNA damage</keyword>
<feature type="domain" description="PARP alpha-helical" evidence="22">
    <location>
        <begin position="285"/>
        <end position="402"/>
    </location>
</feature>
<evidence type="ECO:0000256" key="18">
    <source>
        <dbReference type="ARBA" id="ARBA00064631"/>
    </source>
</evidence>
<dbReference type="SUPFAM" id="SSF47587">
    <property type="entry name" value="Domain of poly(ADP-ribose) polymerase"/>
    <property type="match status" value="1"/>
</dbReference>
<feature type="domain" description="PARP catalytic" evidence="21">
    <location>
        <begin position="410"/>
        <end position="637"/>
    </location>
</feature>
<keyword evidence="12 19" id="KW-0520">NAD</keyword>
<keyword evidence="14" id="KW-0234">DNA repair</keyword>
<dbReference type="GO" id="GO:1990404">
    <property type="term" value="F:NAD+-protein mono-ADP-ribosyltransferase activity"/>
    <property type="evidence" value="ECO:0007669"/>
    <property type="project" value="TreeGrafter"/>
</dbReference>
<keyword evidence="15" id="KW-0539">Nucleus</keyword>
<dbReference type="Gene3D" id="3.90.228.10">
    <property type="match status" value="1"/>
</dbReference>
<evidence type="ECO:0000313" key="25">
    <source>
        <dbReference type="Proteomes" id="UP000694383"/>
    </source>
</evidence>
<dbReference type="Gene3D" id="2.20.140.10">
    <property type="entry name" value="WGR domain"/>
    <property type="match status" value="1"/>
</dbReference>
<keyword evidence="3" id="KW-0158">Chromosome</keyword>
<comment type="subunit">
    <text evidence="18">Component of a base excision repair (BER) complex, containing at least XRCC1, PARP1, POLB and LRIG3. Homo- and heterodimer with PARP1. Interacts (via the PARP catalytic domain) with HPF1. Interacts with core nucleosomes.</text>
</comment>
<dbReference type="InterPro" id="IPR012317">
    <property type="entry name" value="Poly(ADP-ribose)pol_cat_dom"/>
</dbReference>
<sequence>MLMAVQKPYNLFFLIEPYVCEKKASDLDVCACESGTCVNRYSVLMLEWQWQGDGGRWESYPPAACALLDSALSAGTPAVTLNAGPGTAYEVDLKNMVQINPVTKYRRKIRSQTVKPGMFCICGEESETKVKKYRVFLKTVVKTVVMKGRAPVDPECHAKLGKAHVYSEGSIVYDVMLNQTNLQFNNNKFYLIQLLQDDSSKSFSVWMRWGRVGKVGQNSLTACGGDLLKAKDIFKKKFFDKTRNEWEQRGSFVKVAGKYDMVFMDYSTNQKENTTVVDAATNKRSCKLDPKVQSLLELICDLKAMEECVLEMKFDTRKAPLGKLTSEQIRAGYAALKKIEECLKRKGSSRDLLEACNQFYTRIPHDFGLRPPPVIHTDAELKEKISLLEALSDIQIAVKMVQSSADSEEHPLDRHYHSLKCNLQPLDSTSSEFKVIEKYLQSTHAPTHRDYGMTVLDIFSVDRDGESESFLSDLHNRTLLWHGSRLSNWVGILSKGLRVAPPEAPVTGYMFGKGIYFADMSSKSANYCFANQSNHVGLLLLCEVALGDCHELLDADYEANNLPAGKHSTKGLGQTAPDPKNSVTLDGVTVPMGPGVKTGAANSSGYSLLYNEFIVYSPAQTRMRYLLRIQFNYSSLW</sequence>
<dbReference type="Pfam" id="PF00644">
    <property type="entry name" value="PARP"/>
    <property type="match status" value="1"/>
</dbReference>
<comment type="similarity">
    <text evidence="16">Belongs to the ARTD/PARP family.</text>
</comment>
<dbReference type="PROSITE" id="PS51059">
    <property type="entry name" value="PARP_CATALYTIC"/>
    <property type="match status" value="1"/>
</dbReference>
<dbReference type="InterPro" id="IPR008893">
    <property type="entry name" value="WGR_domain"/>
</dbReference>
<keyword evidence="25" id="KW-1185">Reference proteome</keyword>
<keyword evidence="5" id="KW-0597">Phosphoprotein</keyword>
<dbReference type="GeneTree" id="ENSGT00940000158452"/>
<evidence type="ECO:0000256" key="13">
    <source>
        <dbReference type="ARBA" id="ARBA00023125"/>
    </source>
</evidence>
<dbReference type="PROSITE" id="PS51977">
    <property type="entry name" value="WGR"/>
    <property type="match status" value="1"/>
</dbReference>
<dbReference type="SUPFAM" id="SSF142921">
    <property type="entry name" value="WGR domain-like"/>
    <property type="match status" value="1"/>
</dbReference>
<dbReference type="Gene3D" id="1.20.142.10">
    <property type="entry name" value="Poly(ADP-ribose) polymerase, regulatory domain"/>
    <property type="match status" value="1"/>
</dbReference>
<keyword evidence="8" id="KW-0548">Nucleotidyltransferase</keyword>
<dbReference type="GO" id="GO:0006302">
    <property type="term" value="P:double-strand break repair"/>
    <property type="evidence" value="ECO:0007669"/>
    <property type="project" value="TreeGrafter"/>
</dbReference>
<dbReference type="PROSITE" id="PS51060">
    <property type="entry name" value="PARP_ALPHA_HD"/>
    <property type="match status" value="1"/>
</dbReference>
<dbReference type="GO" id="GO:0005694">
    <property type="term" value="C:chromosome"/>
    <property type="evidence" value="ECO:0007669"/>
    <property type="project" value="UniProtKB-SubCell"/>
</dbReference>
<evidence type="ECO:0000256" key="6">
    <source>
        <dbReference type="ARBA" id="ARBA00022676"/>
    </source>
</evidence>
<evidence type="ECO:0000259" key="21">
    <source>
        <dbReference type="PROSITE" id="PS51059"/>
    </source>
</evidence>
<evidence type="ECO:0000259" key="22">
    <source>
        <dbReference type="PROSITE" id="PS51060"/>
    </source>
</evidence>
<feature type="domain" description="WWE" evidence="20">
    <location>
        <begin position="33"/>
        <end position="111"/>
    </location>
</feature>
<dbReference type="Ensembl" id="ENSOSIT00000040519.1">
    <property type="protein sequence ID" value="ENSOSIP00000038437.1"/>
    <property type="gene ID" value="ENSOSIG00000018547.1"/>
</dbReference>
<evidence type="ECO:0000256" key="4">
    <source>
        <dbReference type="ARBA" id="ARBA00022533"/>
    </source>
</evidence>
<evidence type="ECO:0000259" key="23">
    <source>
        <dbReference type="PROSITE" id="PS51977"/>
    </source>
</evidence>
<comment type="catalytic activity">
    <reaction evidence="17">
        <text>NAD(+) + (ADP-D-ribosyl)n-acceptor = nicotinamide + (ADP-D-ribosyl)n+1-acceptor + H(+).</text>
        <dbReference type="EC" id="2.4.2.30"/>
    </reaction>
</comment>
<dbReference type="SUPFAM" id="SSF56399">
    <property type="entry name" value="ADP-ribosylation"/>
    <property type="match status" value="1"/>
</dbReference>
<reference evidence="24" key="1">
    <citation type="submission" date="2025-08" db="UniProtKB">
        <authorList>
            <consortium name="Ensembl"/>
        </authorList>
    </citation>
    <scope>IDENTIFICATION</scope>
</reference>
<evidence type="ECO:0000313" key="24">
    <source>
        <dbReference type="Ensembl" id="ENSOSIP00000038437.1"/>
    </source>
</evidence>
<dbReference type="Pfam" id="PF02877">
    <property type="entry name" value="PARP_reg"/>
    <property type="match status" value="1"/>
</dbReference>
<keyword evidence="13" id="KW-0238">DNA-binding</keyword>
<evidence type="ECO:0000256" key="5">
    <source>
        <dbReference type="ARBA" id="ARBA00022553"/>
    </source>
</evidence>
<evidence type="ECO:0000256" key="10">
    <source>
        <dbReference type="ARBA" id="ARBA00022765"/>
    </source>
</evidence>
<dbReference type="GO" id="GO:0005730">
    <property type="term" value="C:nucleolus"/>
    <property type="evidence" value="ECO:0007669"/>
    <property type="project" value="UniProtKB-ARBA"/>
</dbReference>
<dbReference type="FunFam" id="2.20.140.10:FF:000001">
    <property type="entry name" value="Poly [ADP-ribose] polymerase"/>
    <property type="match status" value="1"/>
</dbReference>
<evidence type="ECO:0000256" key="11">
    <source>
        <dbReference type="ARBA" id="ARBA00022990"/>
    </source>
</evidence>
<evidence type="ECO:0000256" key="2">
    <source>
        <dbReference type="ARBA" id="ARBA00004286"/>
    </source>
</evidence>
<dbReference type="PROSITE" id="PS50918">
    <property type="entry name" value="WWE"/>
    <property type="match status" value="1"/>
</dbReference>
<evidence type="ECO:0000256" key="19">
    <source>
        <dbReference type="RuleBase" id="RU362114"/>
    </source>
</evidence>
<protein>
    <recommendedName>
        <fullName evidence="19">Poly [ADP-ribose] polymerase</fullName>
        <shortName evidence="19">PARP</shortName>
        <ecNumber evidence="19">2.4.2.-</ecNumber>
    </recommendedName>
</protein>
<dbReference type="FunFam" id="1.20.142.10:FF:000003">
    <property type="entry name" value="Poly [ADP-ribose] polymerase"/>
    <property type="match status" value="1"/>
</dbReference>
<dbReference type="Pfam" id="PF02825">
    <property type="entry name" value="WWE"/>
    <property type="match status" value="1"/>
</dbReference>
<dbReference type="InterPro" id="IPR004102">
    <property type="entry name" value="Poly(ADP-ribose)pol_reg_dom"/>
</dbReference>
<feature type="domain" description="WGR" evidence="23">
    <location>
        <begin position="162"/>
        <end position="259"/>
    </location>
</feature>
<evidence type="ECO:0000256" key="1">
    <source>
        <dbReference type="ARBA" id="ARBA00004123"/>
    </source>
</evidence>
<dbReference type="AlphaFoldDB" id="A0A8C7Z867"/>
<keyword evidence="6 19" id="KW-0328">Glycosyltransferase</keyword>
<evidence type="ECO:0000256" key="14">
    <source>
        <dbReference type="ARBA" id="ARBA00023204"/>
    </source>
</evidence>
<dbReference type="InterPro" id="IPR050800">
    <property type="entry name" value="ARTD/PARP"/>
</dbReference>
<dbReference type="Proteomes" id="UP000694383">
    <property type="component" value="Unplaced"/>
</dbReference>
<dbReference type="Gene3D" id="3.30.720.50">
    <property type="match status" value="1"/>
</dbReference>
<dbReference type="SMART" id="SM00773">
    <property type="entry name" value="WGR"/>
    <property type="match status" value="1"/>
</dbReference>
<dbReference type="PANTHER" id="PTHR10459:SF60">
    <property type="entry name" value="POLY [ADP-RIBOSE] POLYMERASE 2"/>
    <property type="match status" value="1"/>
</dbReference>
<keyword evidence="10" id="KW-0013">ADP-ribosylation</keyword>
<dbReference type="EC" id="2.4.2.-" evidence="19"/>
<dbReference type="Pfam" id="PF05406">
    <property type="entry name" value="WGR"/>
    <property type="match status" value="1"/>
</dbReference>
<dbReference type="InterPro" id="IPR004170">
    <property type="entry name" value="WWE_dom"/>
</dbReference>
<keyword evidence="11" id="KW-0007">Acetylation</keyword>
<dbReference type="CDD" id="cd01437">
    <property type="entry name" value="parp_like"/>
    <property type="match status" value="1"/>
</dbReference>
<evidence type="ECO:0000256" key="16">
    <source>
        <dbReference type="ARBA" id="ARBA00024347"/>
    </source>
</evidence>
<evidence type="ECO:0000256" key="3">
    <source>
        <dbReference type="ARBA" id="ARBA00022454"/>
    </source>
</evidence>
<accession>A0A8C7Z867</accession>
<dbReference type="GO" id="GO:0016779">
    <property type="term" value="F:nucleotidyltransferase activity"/>
    <property type="evidence" value="ECO:0007669"/>
    <property type="project" value="UniProtKB-KW"/>
</dbReference>
<dbReference type="InterPro" id="IPR037197">
    <property type="entry name" value="WWE_dom_sf"/>
</dbReference>
<evidence type="ECO:0000256" key="12">
    <source>
        <dbReference type="ARBA" id="ARBA00023027"/>
    </source>
</evidence>
<evidence type="ECO:0000256" key="9">
    <source>
        <dbReference type="ARBA" id="ARBA00022763"/>
    </source>
</evidence>
<comment type="subcellular location">
    <subcellularLocation>
        <location evidence="2">Chromosome</location>
    </subcellularLocation>
    <subcellularLocation>
        <location evidence="1">Nucleus</location>
    </subcellularLocation>
</comment>
<keyword evidence="7 19" id="KW-0808">Transferase</keyword>
<dbReference type="GO" id="GO:0003950">
    <property type="term" value="F:NAD+ poly-ADP-ribosyltransferase activity"/>
    <property type="evidence" value="ECO:0007669"/>
    <property type="project" value="UniProtKB-UniRule"/>
</dbReference>
<evidence type="ECO:0000256" key="7">
    <source>
        <dbReference type="ARBA" id="ARBA00022679"/>
    </source>
</evidence>
<evidence type="ECO:0000256" key="8">
    <source>
        <dbReference type="ARBA" id="ARBA00022695"/>
    </source>
</evidence>